<dbReference type="PANTHER" id="PTHR48237:SF1">
    <property type="entry name" value="SPC97_SPC98 FAMILY OF SPINDLE POLE BODY (SBP) COMPONENT"/>
    <property type="match status" value="1"/>
</dbReference>
<gene>
    <name evidence="1" type="ORF">Cni_G26481</name>
</gene>
<proteinExistence type="predicted"/>
<sequence length="146" mass="16344">MASSQSNNEPEVSNGGRGDAEWILTLSEIELDFFIWLKELIICRAKTIGNKSLAEKFDLKMLRALGIILLEYVKKHAESSCTSNLAETLALFYGCRSATQSSESNPDSMVVGENMPTSSLITPKRKQLWEGLCDEKYYSAKKPRTE</sequence>
<organism evidence="1 2">
    <name type="scientific">Canna indica</name>
    <name type="common">Indian-shot</name>
    <dbReference type="NCBI Taxonomy" id="4628"/>
    <lineage>
        <taxon>Eukaryota</taxon>
        <taxon>Viridiplantae</taxon>
        <taxon>Streptophyta</taxon>
        <taxon>Embryophyta</taxon>
        <taxon>Tracheophyta</taxon>
        <taxon>Spermatophyta</taxon>
        <taxon>Magnoliopsida</taxon>
        <taxon>Liliopsida</taxon>
        <taxon>Zingiberales</taxon>
        <taxon>Cannaceae</taxon>
        <taxon>Canna</taxon>
    </lineage>
</organism>
<dbReference type="AlphaFoldDB" id="A0AAQ3KZ46"/>
<evidence type="ECO:0000313" key="1">
    <source>
        <dbReference type="EMBL" id="WOL17688.1"/>
    </source>
</evidence>
<dbReference type="Proteomes" id="UP001327560">
    <property type="component" value="Chromosome 8"/>
</dbReference>
<protein>
    <submittedName>
        <fullName evidence="1">Uncharacterized protein</fullName>
    </submittedName>
</protein>
<dbReference type="EMBL" id="CP136897">
    <property type="protein sequence ID" value="WOL17688.1"/>
    <property type="molecule type" value="Genomic_DNA"/>
</dbReference>
<keyword evidence="2" id="KW-1185">Reference proteome</keyword>
<dbReference type="PANTHER" id="PTHR48237">
    <property type="entry name" value="GAMMA-TUBULIN COMPLEX COMPONENT"/>
    <property type="match status" value="1"/>
</dbReference>
<accession>A0AAQ3KZ46</accession>
<evidence type="ECO:0000313" key="2">
    <source>
        <dbReference type="Proteomes" id="UP001327560"/>
    </source>
</evidence>
<name>A0AAQ3KZ46_9LILI</name>
<reference evidence="1 2" key="1">
    <citation type="submission" date="2023-10" db="EMBL/GenBank/DDBJ databases">
        <title>Chromosome-scale genome assembly provides insights into flower coloration mechanisms of Canna indica.</title>
        <authorList>
            <person name="Li C."/>
        </authorList>
    </citation>
    <scope>NUCLEOTIDE SEQUENCE [LARGE SCALE GENOMIC DNA]</scope>
    <source>
        <tissue evidence="1">Flower</tissue>
    </source>
</reference>